<keyword evidence="1" id="KW-0472">Membrane</keyword>
<organism evidence="3 4">
    <name type="scientific">Chryseobacterium pennae</name>
    <dbReference type="NCBI Taxonomy" id="2258962"/>
    <lineage>
        <taxon>Bacteria</taxon>
        <taxon>Pseudomonadati</taxon>
        <taxon>Bacteroidota</taxon>
        <taxon>Flavobacteriia</taxon>
        <taxon>Flavobacteriales</taxon>
        <taxon>Weeksellaceae</taxon>
        <taxon>Chryseobacterium group</taxon>
        <taxon>Chryseobacterium</taxon>
    </lineage>
</organism>
<dbReference type="PANTHER" id="PTHR37299:SF1">
    <property type="entry name" value="STAGE 0 SPORULATION PROTEIN A HOMOLOG"/>
    <property type="match status" value="1"/>
</dbReference>
<keyword evidence="4" id="KW-1185">Reference proteome</keyword>
<feature type="domain" description="HTH LytTR-type" evidence="2">
    <location>
        <begin position="225"/>
        <end position="263"/>
    </location>
</feature>
<comment type="caution">
    <text evidence="3">The sequence shown here is derived from an EMBL/GenBank/DDBJ whole genome shotgun (WGS) entry which is preliminary data.</text>
</comment>
<sequence>MLSFTPYSYPKSHSVKEILLSSLTAGVVVYLFLIIFQPFGTENFHHPYKYLILFPYTLIFGAAFFISSLCVSRFDEWNLVSELLKILAILFLGSVFSYFYNSLFISHVPLSFENYGYMFLYSMAIGIPTSSIYILSRYIYLKNSRENISEDIDSISNPVNSTKAVLTISINTTELRVAEDDFLCIQSMENYCTLYYLDNNTVKKLLLRISLSGILMQVQTQTIKRCHRSYIVNLEKVKSLKGNAQGYKLILPEIDFNIPVSRSFISVSIPQLQKLYISYYSSITEA</sequence>
<dbReference type="InterPro" id="IPR046947">
    <property type="entry name" value="LytR-like"/>
</dbReference>
<dbReference type="Gene3D" id="2.40.50.1020">
    <property type="entry name" value="LytTr DNA-binding domain"/>
    <property type="match status" value="1"/>
</dbReference>
<dbReference type="AlphaFoldDB" id="A0A3D9CDT5"/>
<dbReference type="SMART" id="SM00850">
    <property type="entry name" value="LytTR"/>
    <property type="match status" value="1"/>
</dbReference>
<accession>A0A3D9CDT5</accession>
<dbReference type="EMBL" id="QNVT01000001">
    <property type="protein sequence ID" value="REC64033.1"/>
    <property type="molecule type" value="Genomic_DNA"/>
</dbReference>
<dbReference type="RefSeq" id="WP_115967868.1">
    <property type="nucleotide sequence ID" value="NZ_QNVT01000001.1"/>
</dbReference>
<reference evidence="4" key="1">
    <citation type="submission" date="2018-06" db="EMBL/GenBank/DDBJ databases">
        <authorList>
            <person name="Lum Nde A."/>
            <person name="Hugo C."/>
        </authorList>
    </citation>
    <scope>NUCLEOTIDE SEQUENCE [LARGE SCALE GENOMIC DNA]</scope>
    <source>
        <strain evidence="4">1_F178</strain>
    </source>
</reference>
<dbReference type="Proteomes" id="UP000256686">
    <property type="component" value="Unassembled WGS sequence"/>
</dbReference>
<evidence type="ECO:0000313" key="4">
    <source>
        <dbReference type="Proteomes" id="UP000256686"/>
    </source>
</evidence>
<dbReference type="InterPro" id="IPR007492">
    <property type="entry name" value="LytTR_DNA-bd_dom"/>
</dbReference>
<dbReference type="PANTHER" id="PTHR37299">
    <property type="entry name" value="TRANSCRIPTIONAL REGULATOR-RELATED"/>
    <property type="match status" value="1"/>
</dbReference>
<proteinExistence type="predicted"/>
<evidence type="ECO:0000256" key="1">
    <source>
        <dbReference type="SAM" id="Phobius"/>
    </source>
</evidence>
<evidence type="ECO:0000313" key="3">
    <source>
        <dbReference type="EMBL" id="REC64033.1"/>
    </source>
</evidence>
<evidence type="ECO:0000259" key="2">
    <source>
        <dbReference type="PROSITE" id="PS50930"/>
    </source>
</evidence>
<feature type="transmembrane region" description="Helical" evidence="1">
    <location>
        <begin position="83"/>
        <end position="103"/>
    </location>
</feature>
<feature type="transmembrane region" description="Helical" evidence="1">
    <location>
        <begin position="51"/>
        <end position="71"/>
    </location>
</feature>
<dbReference type="GO" id="GO:0003677">
    <property type="term" value="F:DNA binding"/>
    <property type="evidence" value="ECO:0007669"/>
    <property type="project" value="InterPro"/>
</dbReference>
<feature type="transmembrane region" description="Helical" evidence="1">
    <location>
        <begin position="18"/>
        <end position="39"/>
    </location>
</feature>
<dbReference type="Pfam" id="PF04397">
    <property type="entry name" value="LytTR"/>
    <property type="match status" value="1"/>
</dbReference>
<dbReference type="GO" id="GO:0000156">
    <property type="term" value="F:phosphorelay response regulator activity"/>
    <property type="evidence" value="ECO:0007669"/>
    <property type="project" value="InterPro"/>
</dbReference>
<protein>
    <recommendedName>
        <fullName evidence="2">HTH LytTR-type domain-containing protein</fullName>
    </recommendedName>
</protein>
<dbReference type="PROSITE" id="PS50930">
    <property type="entry name" value="HTH_LYTTR"/>
    <property type="match status" value="1"/>
</dbReference>
<keyword evidence="1" id="KW-0812">Transmembrane</keyword>
<feature type="transmembrane region" description="Helical" evidence="1">
    <location>
        <begin position="115"/>
        <end position="135"/>
    </location>
</feature>
<keyword evidence="1" id="KW-1133">Transmembrane helix</keyword>
<gene>
    <name evidence="3" type="ORF">DRF65_00150</name>
</gene>
<name>A0A3D9CDT5_9FLAO</name>